<dbReference type="Proteomes" id="UP001209570">
    <property type="component" value="Unassembled WGS sequence"/>
</dbReference>
<name>A0AAD5LE92_PYTIN</name>
<sequence length="290" mass="32636">MRERETMWRTRLLALEEDMRAVKRQLTQLTTSLVDRLVVEAPARSPPPPVTRTHSLGADEIRRLVVDALDQALRTRAETKKKNERAVATVSDTSDSEEDVQKCGRLEDTVALAPCAGDIEAELGAVATDNSLFEITTVQVKPREHVAIAQDTEELTLPGCLPEGFEIETKDPLSVAWKKWCCGDAELGIPPLRAIRRADLPSKSSQRRLSDLRCAMLPIEALARQRFLWTDTLTAQQADDIFQSLQQDDLEALGLIPSRRPRKREVAWSTALNAMRRHKKRKLQLECDVV</sequence>
<keyword evidence="2" id="KW-1185">Reference proteome</keyword>
<protein>
    <submittedName>
        <fullName evidence="1">Uncharacterized protein</fullName>
    </submittedName>
</protein>
<reference evidence="1" key="1">
    <citation type="submission" date="2021-12" db="EMBL/GenBank/DDBJ databases">
        <title>Prjna785345.</title>
        <authorList>
            <person name="Rujirawat T."/>
            <person name="Krajaejun T."/>
        </authorList>
    </citation>
    <scope>NUCLEOTIDE SEQUENCE</scope>
    <source>
        <strain evidence="1">Pi057C3</strain>
    </source>
</reference>
<gene>
    <name evidence="1" type="ORF">P43SY_003241</name>
</gene>
<accession>A0AAD5LE92</accession>
<dbReference type="AlphaFoldDB" id="A0AAD5LE92"/>
<evidence type="ECO:0000313" key="1">
    <source>
        <dbReference type="EMBL" id="KAJ0395028.1"/>
    </source>
</evidence>
<evidence type="ECO:0000313" key="2">
    <source>
        <dbReference type="Proteomes" id="UP001209570"/>
    </source>
</evidence>
<proteinExistence type="predicted"/>
<dbReference type="EMBL" id="JAKCXM010000368">
    <property type="protein sequence ID" value="KAJ0395028.1"/>
    <property type="molecule type" value="Genomic_DNA"/>
</dbReference>
<organism evidence="1 2">
    <name type="scientific">Pythium insidiosum</name>
    <name type="common">Pythiosis disease agent</name>
    <dbReference type="NCBI Taxonomy" id="114742"/>
    <lineage>
        <taxon>Eukaryota</taxon>
        <taxon>Sar</taxon>
        <taxon>Stramenopiles</taxon>
        <taxon>Oomycota</taxon>
        <taxon>Peronosporomycetes</taxon>
        <taxon>Pythiales</taxon>
        <taxon>Pythiaceae</taxon>
        <taxon>Pythium</taxon>
    </lineage>
</organism>
<comment type="caution">
    <text evidence="1">The sequence shown here is derived from an EMBL/GenBank/DDBJ whole genome shotgun (WGS) entry which is preliminary data.</text>
</comment>